<reference evidence="2 3" key="1">
    <citation type="submission" date="2019-08" db="EMBL/GenBank/DDBJ databases">
        <authorList>
            <person name="Peeters C."/>
        </authorList>
    </citation>
    <scope>NUCLEOTIDE SEQUENCE [LARGE SCALE GENOMIC DNA]</scope>
    <source>
        <strain evidence="2 3">LMG 18089</strain>
    </source>
</reference>
<organism evidence="2 3">
    <name type="scientific">Pandoraea apista</name>
    <dbReference type="NCBI Taxonomy" id="93218"/>
    <lineage>
        <taxon>Bacteria</taxon>
        <taxon>Pseudomonadati</taxon>
        <taxon>Pseudomonadota</taxon>
        <taxon>Betaproteobacteria</taxon>
        <taxon>Burkholderiales</taxon>
        <taxon>Burkholderiaceae</taxon>
        <taxon>Pandoraea</taxon>
    </lineage>
</organism>
<dbReference type="AlphaFoldDB" id="A0A5E5P1J6"/>
<dbReference type="RefSeq" id="WP_150728574.1">
    <property type="nucleotide sequence ID" value="NZ_CABPSX010000002.1"/>
</dbReference>
<proteinExistence type="predicted"/>
<evidence type="ECO:0000256" key="1">
    <source>
        <dbReference type="SAM" id="MobiDB-lite"/>
    </source>
</evidence>
<dbReference type="EMBL" id="CABPSX010000002">
    <property type="protein sequence ID" value="VVG70448.1"/>
    <property type="molecule type" value="Genomic_DNA"/>
</dbReference>
<evidence type="ECO:0000313" key="3">
    <source>
        <dbReference type="Proteomes" id="UP000364291"/>
    </source>
</evidence>
<gene>
    <name evidence="2" type="ORF">PAP18089_01408</name>
</gene>
<feature type="region of interest" description="Disordered" evidence="1">
    <location>
        <begin position="1"/>
        <end position="21"/>
    </location>
</feature>
<dbReference type="OrthoDB" id="9132262at2"/>
<evidence type="ECO:0000313" key="2">
    <source>
        <dbReference type="EMBL" id="VVG70448.1"/>
    </source>
</evidence>
<sequence length="146" mass="15933">MKTTLSFQRPSARKAQDATPAVAVPPPALRLVRTPEAQRKGNNAAGSTRFHVRLPLAHKRFLEARAEASGSTLTTLLRGLLEDWLAGTVTVAVAPVAPADDRERLSLDLPTPLYRQVKARVSADGYRLTDVTVGLIERLMASARRR</sequence>
<name>A0A5E5P1J6_9BURK</name>
<protein>
    <submittedName>
        <fullName evidence="2">Uncharacterized protein</fullName>
    </submittedName>
</protein>
<dbReference type="Proteomes" id="UP000364291">
    <property type="component" value="Unassembled WGS sequence"/>
</dbReference>
<accession>A0A5E5P1J6</accession>